<dbReference type="Proteomes" id="UP001189429">
    <property type="component" value="Unassembled WGS sequence"/>
</dbReference>
<name>A0ABN9PV18_9DINO</name>
<evidence type="ECO:0000313" key="2">
    <source>
        <dbReference type="EMBL" id="CAK0797082.1"/>
    </source>
</evidence>
<proteinExistence type="predicted"/>
<dbReference type="EMBL" id="CAUYUJ010001670">
    <property type="protein sequence ID" value="CAK0797082.1"/>
    <property type="molecule type" value="Genomic_DNA"/>
</dbReference>
<evidence type="ECO:0000256" key="1">
    <source>
        <dbReference type="SAM" id="MobiDB-lite"/>
    </source>
</evidence>
<accession>A0ABN9PV18</accession>
<feature type="region of interest" description="Disordered" evidence="1">
    <location>
        <begin position="102"/>
        <end position="126"/>
    </location>
</feature>
<reference evidence="2" key="1">
    <citation type="submission" date="2023-10" db="EMBL/GenBank/DDBJ databases">
        <authorList>
            <person name="Chen Y."/>
            <person name="Shah S."/>
            <person name="Dougan E. K."/>
            <person name="Thang M."/>
            <person name="Chan C."/>
        </authorList>
    </citation>
    <scope>NUCLEOTIDE SEQUENCE [LARGE SCALE GENOMIC DNA]</scope>
</reference>
<keyword evidence="3" id="KW-1185">Reference proteome</keyword>
<dbReference type="Gene3D" id="3.90.550.10">
    <property type="entry name" value="Spore Coat Polysaccharide Biosynthesis Protein SpsA, Chain A"/>
    <property type="match status" value="1"/>
</dbReference>
<evidence type="ECO:0008006" key="4">
    <source>
        <dbReference type="Google" id="ProtNLM"/>
    </source>
</evidence>
<gene>
    <name evidence="2" type="ORF">PCOR1329_LOCUS6265</name>
</gene>
<dbReference type="InterPro" id="IPR029044">
    <property type="entry name" value="Nucleotide-diphossugar_trans"/>
</dbReference>
<comment type="caution">
    <text evidence="2">The sequence shown here is derived from an EMBL/GenBank/DDBJ whole genome shotgun (WGS) entry which is preliminary data.</text>
</comment>
<protein>
    <recommendedName>
        <fullName evidence="4">Protein xylosyltransferase</fullName>
    </recommendedName>
</protein>
<organism evidence="2 3">
    <name type="scientific">Prorocentrum cordatum</name>
    <dbReference type="NCBI Taxonomy" id="2364126"/>
    <lineage>
        <taxon>Eukaryota</taxon>
        <taxon>Sar</taxon>
        <taxon>Alveolata</taxon>
        <taxon>Dinophyceae</taxon>
        <taxon>Prorocentrales</taxon>
        <taxon>Prorocentraceae</taxon>
        <taxon>Prorocentrum</taxon>
    </lineage>
</organism>
<sequence length="508" mass="55696">MSTAPFCLNVFMTRLLGALVLVAPSLMFAVSLKTQLQDHPDPWARRCEEKSAASRRDELDYGPCFDEEEVETAMRTSFFIGRTAVPASDFAIHGQPPHSNFGVNFSATAPNSPKSTPSASDSKQKAPTSIFTEVDMLCDTVPRPLSDSDERLGAGNPVCRYEPSEVVLQHYSENPEDIAIVIPSNYQKDSNVSDNPGDHDPLFLGVLAWKMYARFHGYGFYSGPPENSCPELKEQHPAWTKPCMAMDLIKKHEYLIIVDRDTTVIKPRLRLEPLFNVAGLMDKGGKKILAVAEEWGSCKKGVRSPLSGDVNTGIVLLRRSPATTEALASWFYGPTWCKNVATAPVQRPVWWPFHTEPCQGCSCITQGVDNWSYDQVGFYASVANNESFRSMVTAFRSGCPINSPFADFIPHLLSGTPTKATYDVNHRAVVSKNLHACISDLLNTGQGKGNPYARCSICDALPELSWSGSGSWSLSCRSHSPVPSSRVSNRGSFGEDCSVPPYCASMAS</sequence>
<evidence type="ECO:0000313" key="3">
    <source>
        <dbReference type="Proteomes" id="UP001189429"/>
    </source>
</evidence>